<sequence length="51" mass="5175">EPARHGRPAEQQGERDAHGGGDGQGGPLVGGHPVGVSLGLQQPDDEPVQEV</sequence>
<reference evidence="2" key="1">
    <citation type="submission" date="2020-02" db="EMBL/GenBank/DDBJ databases">
        <authorList>
            <person name="Meier V. D."/>
        </authorList>
    </citation>
    <scope>NUCLEOTIDE SEQUENCE</scope>
    <source>
        <strain evidence="2">AVDCRST_MAG06</strain>
    </source>
</reference>
<name>A0A6J4P218_9ACTN</name>
<dbReference type="EMBL" id="CADCUP010000148">
    <property type="protein sequence ID" value="CAA9401552.1"/>
    <property type="molecule type" value="Genomic_DNA"/>
</dbReference>
<organism evidence="2">
    <name type="scientific">uncultured Nocardioides sp</name>
    <dbReference type="NCBI Taxonomy" id="198441"/>
    <lineage>
        <taxon>Bacteria</taxon>
        <taxon>Bacillati</taxon>
        <taxon>Actinomycetota</taxon>
        <taxon>Actinomycetes</taxon>
        <taxon>Propionibacteriales</taxon>
        <taxon>Nocardioidaceae</taxon>
        <taxon>Nocardioides</taxon>
        <taxon>environmental samples</taxon>
    </lineage>
</organism>
<dbReference type="AlphaFoldDB" id="A0A6J4P218"/>
<feature type="region of interest" description="Disordered" evidence="1">
    <location>
        <begin position="1"/>
        <end position="51"/>
    </location>
</feature>
<feature type="non-terminal residue" evidence="2">
    <location>
        <position position="1"/>
    </location>
</feature>
<accession>A0A6J4P218</accession>
<evidence type="ECO:0000313" key="2">
    <source>
        <dbReference type="EMBL" id="CAA9401552.1"/>
    </source>
</evidence>
<gene>
    <name evidence="2" type="ORF">AVDCRST_MAG06-2224</name>
</gene>
<proteinExistence type="predicted"/>
<feature type="non-terminal residue" evidence="2">
    <location>
        <position position="51"/>
    </location>
</feature>
<evidence type="ECO:0000256" key="1">
    <source>
        <dbReference type="SAM" id="MobiDB-lite"/>
    </source>
</evidence>
<feature type="compositionally biased region" description="Gly residues" evidence="1">
    <location>
        <begin position="20"/>
        <end position="33"/>
    </location>
</feature>
<feature type="compositionally biased region" description="Basic and acidic residues" evidence="1">
    <location>
        <begin position="1"/>
        <end position="19"/>
    </location>
</feature>
<protein>
    <submittedName>
        <fullName evidence="2">Uncharacterized protein</fullName>
    </submittedName>
</protein>